<accession>A0ABP6WKA4</accession>
<reference evidence="3" key="1">
    <citation type="journal article" date="2019" name="Int. J. Syst. Evol. Microbiol.">
        <title>The Global Catalogue of Microorganisms (GCM) 10K type strain sequencing project: providing services to taxonomists for standard genome sequencing and annotation.</title>
        <authorList>
            <consortium name="The Broad Institute Genomics Platform"/>
            <consortium name="The Broad Institute Genome Sequencing Center for Infectious Disease"/>
            <person name="Wu L."/>
            <person name="Ma J."/>
        </authorList>
    </citation>
    <scope>NUCLEOTIDE SEQUENCE [LARGE SCALE GENOMIC DNA]</scope>
    <source>
        <strain evidence="3">JCM 17326</strain>
    </source>
</reference>
<evidence type="ECO:0008006" key="4">
    <source>
        <dbReference type="Google" id="ProtNLM"/>
    </source>
</evidence>
<name>A0ABP6WKA4_9ACTN</name>
<dbReference type="Proteomes" id="UP001500630">
    <property type="component" value="Unassembled WGS sequence"/>
</dbReference>
<evidence type="ECO:0000313" key="3">
    <source>
        <dbReference type="Proteomes" id="UP001500630"/>
    </source>
</evidence>
<sequence>MTISTSPGEPPREPTAEEIARVIGAFEQDAAAAAPATDAPPPAPVVDGETKRVQALRAEVAEAHLLAELQDDDIPLMLDADKVRKRRRRAWQAARMHALAKDPVTRAWQASRMRRLLVTVAMAALALALGWSTAGVQAFAAEGADPWSPAWMFAWLVEPFMSLALLVVVGARAYLSTLGQPITSPTLVHIERLFLGLTLGMNAWPHLPWALPDGEEFSLSGLMLHVLGPIVAVAIVIALPIILEAFSRLDVGLSGNPLTALRYRGNAESGNPAGNPLTAAADLDAKAARIRALIASGELPEAPGVDKIRKALGCRMATAQQVRDRLAEGGGWNFDIDEEYR</sequence>
<keyword evidence="1" id="KW-0472">Membrane</keyword>
<protein>
    <recommendedName>
        <fullName evidence="4">Conjugal transfer protein TraI</fullName>
    </recommendedName>
</protein>
<dbReference type="EMBL" id="BAABDQ010000006">
    <property type="protein sequence ID" value="GAA3551026.1"/>
    <property type="molecule type" value="Genomic_DNA"/>
</dbReference>
<keyword evidence="3" id="KW-1185">Reference proteome</keyword>
<keyword evidence="1" id="KW-1133">Transmembrane helix</keyword>
<feature type="transmembrane region" description="Helical" evidence="1">
    <location>
        <begin position="116"/>
        <end position="140"/>
    </location>
</feature>
<dbReference type="RefSeq" id="WP_345562783.1">
    <property type="nucleotide sequence ID" value="NZ_BAABDQ010000006.1"/>
</dbReference>
<comment type="caution">
    <text evidence="2">The sequence shown here is derived from an EMBL/GenBank/DDBJ whole genome shotgun (WGS) entry which is preliminary data.</text>
</comment>
<evidence type="ECO:0000256" key="1">
    <source>
        <dbReference type="SAM" id="Phobius"/>
    </source>
</evidence>
<keyword evidence="1" id="KW-0812">Transmembrane</keyword>
<feature type="transmembrane region" description="Helical" evidence="1">
    <location>
        <begin position="187"/>
        <end position="204"/>
    </location>
</feature>
<feature type="transmembrane region" description="Helical" evidence="1">
    <location>
        <begin position="224"/>
        <end position="243"/>
    </location>
</feature>
<feature type="transmembrane region" description="Helical" evidence="1">
    <location>
        <begin position="152"/>
        <end position="175"/>
    </location>
</feature>
<organism evidence="2 3">
    <name type="scientific">Nonomuraea rosea</name>
    <dbReference type="NCBI Taxonomy" id="638574"/>
    <lineage>
        <taxon>Bacteria</taxon>
        <taxon>Bacillati</taxon>
        <taxon>Actinomycetota</taxon>
        <taxon>Actinomycetes</taxon>
        <taxon>Streptosporangiales</taxon>
        <taxon>Streptosporangiaceae</taxon>
        <taxon>Nonomuraea</taxon>
    </lineage>
</organism>
<proteinExistence type="predicted"/>
<evidence type="ECO:0000313" key="2">
    <source>
        <dbReference type="EMBL" id="GAA3551026.1"/>
    </source>
</evidence>
<gene>
    <name evidence="2" type="ORF">GCM10022419_034150</name>
</gene>